<accession>A0A7W7M3U0</accession>
<evidence type="ECO:0000256" key="1">
    <source>
        <dbReference type="SAM" id="MobiDB-lite"/>
    </source>
</evidence>
<dbReference type="GO" id="GO:0003676">
    <property type="term" value="F:nucleic acid binding"/>
    <property type="evidence" value="ECO:0007669"/>
    <property type="project" value="InterPro"/>
</dbReference>
<evidence type="ECO:0000313" key="3">
    <source>
        <dbReference type="EMBL" id="MBB4735949.1"/>
    </source>
</evidence>
<comment type="caution">
    <text evidence="3">The sequence shown here is derived from an EMBL/GenBank/DDBJ whole genome shotgun (WGS) entry which is preliminary data.</text>
</comment>
<dbReference type="InterPro" id="IPR012337">
    <property type="entry name" value="RNaseH-like_sf"/>
</dbReference>
<dbReference type="SUPFAM" id="SSF53098">
    <property type="entry name" value="Ribonuclease H-like"/>
    <property type="match status" value="1"/>
</dbReference>
<dbReference type="EMBL" id="JACHNA010000001">
    <property type="protein sequence ID" value="MBB4735949.1"/>
    <property type="molecule type" value="Genomic_DNA"/>
</dbReference>
<evidence type="ECO:0000259" key="2">
    <source>
        <dbReference type="PROSITE" id="PS50879"/>
    </source>
</evidence>
<gene>
    <name evidence="3" type="ORF">HDA30_001457</name>
</gene>
<organism evidence="3 4">
    <name type="scientific">Micrococcus cohnii</name>
    <dbReference type="NCBI Taxonomy" id="993416"/>
    <lineage>
        <taxon>Bacteria</taxon>
        <taxon>Bacillati</taxon>
        <taxon>Actinomycetota</taxon>
        <taxon>Actinomycetes</taxon>
        <taxon>Micrococcales</taxon>
        <taxon>Micrococcaceae</taxon>
        <taxon>Micrococcus</taxon>
    </lineage>
</organism>
<dbReference type="PROSITE" id="PS50879">
    <property type="entry name" value="RNASE_H_1"/>
    <property type="match status" value="1"/>
</dbReference>
<dbReference type="Pfam" id="PF00075">
    <property type="entry name" value="RNase_H"/>
    <property type="match status" value="1"/>
</dbReference>
<dbReference type="InterPro" id="IPR036397">
    <property type="entry name" value="RNaseH_sf"/>
</dbReference>
<sequence length="458" mass="49115">MDARSTHPALAALRPLHSDIDAVTPAALLDFASAFTGPAARAVESAEVRLVPAADITTPARTVTDPHTAPVPEEDGGRHRPSTVHLTAAVRRDGVRVLGSGPTLLAGVSLGPALRVDLRPVPGGIVYVARPLVLRPLGDDDTGTAYTGIVRADELPRFWEVVLDEHDPRRPVIVHVRNDEDAAVLRLLRALGPPGLRVVGYRLDASVVGTQRASYLLPTVLPEAVLEYGHHRVPLDEAPRTITPEGAAEDAASWRRMNRYLHRVAQDLHHNLSSSTPATVTDIYTDGSTLRGAKIGGAAATAAPGLWAARPISGAARPLEAELEALLLGHLLAAWAGDRERSVVIHSDSRAALALLRDAVTEPLTLGDARGERVRRTLRHLLDVRQRAAEVGRRISTVWIKGHAGHHGNEVADSLARSIARNWLAGTDAEETHRRLTRLAGAWEGHDSAAEEEPPRVA</sequence>
<proteinExistence type="predicted"/>
<dbReference type="RefSeq" id="WP_184241517.1">
    <property type="nucleotide sequence ID" value="NZ_JACHNA010000001.1"/>
</dbReference>
<dbReference type="GO" id="GO:0004523">
    <property type="term" value="F:RNA-DNA hybrid ribonuclease activity"/>
    <property type="evidence" value="ECO:0007669"/>
    <property type="project" value="InterPro"/>
</dbReference>
<feature type="region of interest" description="Disordered" evidence="1">
    <location>
        <begin position="59"/>
        <end position="81"/>
    </location>
</feature>
<reference evidence="3 4" key="1">
    <citation type="submission" date="2020-08" db="EMBL/GenBank/DDBJ databases">
        <title>Sequencing the genomes of 1000 actinobacteria strains.</title>
        <authorList>
            <person name="Klenk H.-P."/>
        </authorList>
    </citation>
    <scope>NUCLEOTIDE SEQUENCE [LARGE SCALE GENOMIC DNA]</scope>
    <source>
        <strain evidence="3 4">DSM 23974</strain>
    </source>
</reference>
<feature type="domain" description="RNase H type-1" evidence="2">
    <location>
        <begin position="277"/>
        <end position="421"/>
    </location>
</feature>
<dbReference type="Proteomes" id="UP000540191">
    <property type="component" value="Unassembled WGS sequence"/>
</dbReference>
<dbReference type="InterPro" id="IPR002156">
    <property type="entry name" value="RNaseH_domain"/>
</dbReference>
<name>A0A7W7M3U0_9MICC</name>
<dbReference type="AlphaFoldDB" id="A0A7W7M3U0"/>
<protein>
    <submittedName>
        <fullName evidence="3">Ribonuclease HI</fullName>
    </submittedName>
</protein>
<evidence type="ECO:0000313" key="4">
    <source>
        <dbReference type="Proteomes" id="UP000540191"/>
    </source>
</evidence>
<keyword evidence="4" id="KW-1185">Reference proteome</keyword>
<dbReference type="Gene3D" id="3.30.420.10">
    <property type="entry name" value="Ribonuclease H-like superfamily/Ribonuclease H"/>
    <property type="match status" value="1"/>
</dbReference>